<evidence type="ECO:0000256" key="1">
    <source>
        <dbReference type="ARBA" id="ARBA00022475"/>
    </source>
</evidence>
<gene>
    <name evidence="7" type="ORF">GCM10012284_38460</name>
</gene>
<keyword evidence="8" id="KW-1185">Reference proteome</keyword>
<reference evidence="7" key="2">
    <citation type="submission" date="2020-09" db="EMBL/GenBank/DDBJ databases">
        <authorList>
            <person name="Sun Q."/>
            <person name="Zhou Y."/>
        </authorList>
    </citation>
    <scope>NUCLEOTIDE SEQUENCE</scope>
    <source>
        <strain evidence="7">CGMCC 4.7299</strain>
    </source>
</reference>
<keyword evidence="5" id="KW-0449">Lipoprotein</keyword>
<evidence type="ECO:0000313" key="7">
    <source>
        <dbReference type="EMBL" id="GGL00339.1"/>
    </source>
</evidence>
<dbReference type="PROSITE" id="PS51257">
    <property type="entry name" value="PROKAR_LIPOPROTEIN"/>
    <property type="match status" value="1"/>
</dbReference>
<feature type="signal peptide" evidence="6">
    <location>
        <begin position="1"/>
        <end position="21"/>
    </location>
</feature>
<evidence type="ECO:0000256" key="2">
    <source>
        <dbReference type="ARBA" id="ARBA00022729"/>
    </source>
</evidence>
<protein>
    <submittedName>
        <fullName evidence="7">Sugar ABC transporter substrate-binding protein</fullName>
    </submittedName>
</protein>
<evidence type="ECO:0000256" key="4">
    <source>
        <dbReference type="ARBA" id="ARBA00023139"/>
    </source>
</evidence>
<feature type="chain" id="PRO_5035259422" evidence="6">
    <location>
        <begin position="22"/>
        <end position="540"/>
    </location>
</feature>
<organism evidence="7 8">
    <name type="scientific">Mangrovihabitans endophyticus</name>
    <dbReference type="NCBI Taxonomy" id="1751298"/>
    <lineage>
        <taxon>Bacteria</taxon>
        <taxon>Bacillati</taxon>
        <taxon>Actinomycetota</taxon>
        <taxon>Actinomycetes</taxon>
        <taxon>Micromonosporales</taxon>
        <taxon>Micromonosporaceae</taxon>
        <taxon>Mangrovihabitans</taxon>
    </lineage>
</organism>
<keyword evidence="3" id="KW-0472">Membrane</keyword>
<dbReference type="Pfam" id="PF01547">
    <property type="entry name" value="SBP_bac_1"/>
    <property type="match status" value="1"/>
</dbReference>
<dbReference type="InterPro" id="IPR006059">
    <property type="entry name" value="SBP"/>
</dbReference>
<accession>A0A8J3C339</accession>
<keyword evidence="4" id="KW-0564">Palmitate</keyword>
<dbReference type="AlphaFoldDB" id="A0A8J3C339"/>
<keyword evidence="1" id="KW-1003">Cell membrane</keyword>
<dbReference type="Proteomes" id="UP000656042">
    <property type="component" value="Unassembled WGS sequence"/>
</dbReference>
<dbReference type="PANTHER" id="PTHR43649">
    <property type="entry name" value="ARABINOSE-BINDING PROTEIN-RELATED"/>
    <property type="match status" value="1"/>
</dbReference>
<evidence type="ECO:0000256" key="5">
    <source>
        <dbReference type="ARBA" id="ARBA00023288"/>
    </source>
</evidence>
<keyword evidence="2 6" id="KW-0732">Signal</keyword>
<dbReference type="EMBL" id="BMMX01000017">
    <property type="protein sequence ID" value="GGL00339.1"/>
    <property type="molecule type" value="Genomic_DNA"/>
</dbReference>
<dbReference type="CDD" id="cd13583">
    <property type="entry name" value="PBP2_AlgQ_like_4"/>
    <property type="match status" value="1"/>
</dbReference>
<dbReference type="SUPFAM" id="SSF53850">
    <property type="entry name" value="Periplasmic binding protein-like II"/>
    <property type="match status" value="1"/>
</dbReference>
<dbReference type="Gene3D" id="3.40.190.10">
    <property type="entry name" value="Periplasmic binding protein-like II"/>
    <property type="match status" value="2"/>
</dbReference>
<dbReference type="PANTHER" id="PTHR43649:SF33">
    <property type="entry name" value="POLYGALACTURONAN_RHAMNOGALACTURONAN-BINDING PROTEIN YTCQ"/>
    <property type="match status" value="1"/>
</dbReference>
<dbReference type="RefSeq" id="WP_189080623.1">
    <property type="nucleotide sequence ID" value="NZ_BMMX01000017.1"/>
</dbReference>
<comment type="caution">
    <text evidence="7">The sequence shown here is derived from an EMBL/GenBank/DDBJ whole genome shotgun (WGS) entry which is preliminary data.</text>
</comment>
<dbReference type="InterPro" id="IPR050490">
    <property type="entry name" value="Bact_solute-bd_prot1"/>
</dbReference>
<evidence type="ECO:0000256" key="3">
    <source>
        <dbReference type="ARBA" id="ARBA00023136"/>
    </source>
</evidence>
<proteinExistence type="predicted"/>
<evidence type="ECO:0000256" key="6">
    <source>
        <dbReference type="SAM" id="SignalP"/>
    </source>
</evidence>
<reference evidence="7" key="1">
    <citation type="journal article" date="2014" name="Int. J. Syst. Evol. Microbiol.">
        <title>Complete genome sequence of Corynebacterium casei LMG S-19264T (=DSM 44701T), isolated from a smear-ripened cheese.</title>
        <authorList>
            <consortium name="US DOE Joint Genome Institute (JGI-PGF)"/>
            <person name="Walter F."/>
            <person name="Albersmeier A."/>
            <person name="Kalinowski J."/>
            <person name="Ruckert C."/>
        </authorList>
    </citation>
    <scope>NUCLEOTIDE SEQUENCE</scope>
    <source>
        <strain evidence="7">CGMCC 4.7299</strain>
    </source>
</reference>
<evidence type="ECO:0000313" key="8">
    <source>
        <dbReference type="Proteomes" id="UP000656042"/>
    </source>
</evidence>
<dbReference type="InterPro" id="IPR006311">
    <property type="entry name" value="TAT_signal"/>
</dbReference>
<name>A0A8J3C339_9ACTN</name>
<sequence length="540" mass="60121">MLPMTRRRVLLTAGAATAALAAAGCDGGDDSATTEDLSGNRTGAMPDFKAGTQFTATTPLTFSILYSNHADYPLNKDWLFWKELTKRTNVTLTTVAVPRSDYEQKRSLLIGAGDAPTIIPKTYRDQEIPFVSSGAILAVSDYLDLMPNFTTKIAKWNLGADLDTIRRTDGKFYVLPGVHEEVWTDYSVAMRTDVLDKLREPVPRTWDDVHDALAAMKSAYPATIPFSDRFGIPTPGGCLLSVISAAYNTAAGWDYQNAYWRPAQKKFVFTGAMDEYRNMLQFLNTLVRAGLMDREGFTQEDDAAIQKLATEKSFAICANAQSIVNDYRPALAKTHPEAKVAKIPQPAGPAGNVRRGGRLENGVMISSKARQSKDFVAMMQFIDWLWYSDEGEEFARWGVPGVTYTKTPAGEYRYLNGLDGTLPLQQKYGFFNGVFAYGGSTQLLESMFSEEEKEFQKAVNAKTTLPLAPPHPLTDEEQERATLWETPLKDFVAAASLQFILGQRDFAQWDAYLQELETKNMSAYIDLINEAYQRYAKDHG</sequence>
<dbReference type="PROSITE" id="PS51318">
    <property type="entry name" value="TAT"/>
    <property type="match status" value="1"/>
</dbReference>